<dbReference type="Proteomes" id="UP001472677">
    <property type="component" value="Unassembled WGS sequence"/>
</dbReference>
<feature type="transmembrane region" description="Helical" evidence="1">
    <location>
        <begin position="12"/>
        <end position="35"/>
    </location>
</feature>
<reference evidence="2 3" key="1">
    <citation type="journal article" date="2024" name="G3 (Bethesda)">
        <title>Genome assembly of Hibiscus sabdariffa L. provides insights into metabolisms of medicinal natural products.</title>
        <authorList>
            <person name="Kim T."/>
        </authorList>
    </citation>
    <scope>NUCLEOTIDE SEQUENCE [LARGE SCALE GENOMIC DNA]</scope>
    <source>
        <strain evidence="2">TK-2024</strain>
        <tissue evidence="2">Old leaves</tissue>
    </source>
</reference>
<keyword evidence="3" id="KW-1185">Reference proteome</keyword>
<protein>
    <submittedName>
        <fullName evidence="2">Uncharacterized protein</fullName>
    </submittedName>
</protein>
<comment type="caution">
    <text evidence="2">The sequence shown here is derived from an EMBL/GenBank/DDBJ whole genome shotgun (WGS) entry which is preliminary data.</text>
</comment>
<accession>A0ABR2FY62</accession>
<evidence type="ECO:0000313" key="2">
    <source>
        <dbReference type="EMBL" id="KAK8589047.1"/>
    </source>
</evidence>
<organism evidence="2 3">
    <name type="scientific">Hibiscus sabdariffa</name>
    <name type="common">roselle</name>
    <dbReference type="NCBI Taxonomy" id="183260"/>
    <lineage>
        <taxon>Eukaryota</taxon>
        <taxon>Viridiplantae</taxon>
        <taxon>Streptophyta</taxon>
        <taxon>Embryophyta</taxon>
        <taxon>Tracheophyta</taxon>
        <taxon>Spermatophyta</taxon>
        <taxon>Magnoliopsida</taxon>
        <taxon>eudicotyledons</taxon>
        <taxon>Gunneridae</taxon>
        <taxon>Pentapetalae</taxon>
        <taxon>rosids</taxon>
        <taxon>malvids</taxon>
        <taxon>Malvales</taxon>
        <taxon>Malvaceae</taxon>
        <taxon>Malvoideae</taxon>
        <taxon>Hibiscus</taxon>
    </lineage>
</organism>
<dbReference type="EMBL" id="JBBPBM010000004">
    <property type="protein sequence ID" value="KAK8589047.1"/>
    <property type="molecule type" value="Genomic_DNA"/>
</dbReference>
<keyword evidence="1" id="KW-0472">Membrane</keyword>
<keyword evidence="1" id="KW-1133">Transmembrane helix</keyword>
<name>A0ABR2FY62_9ROSI</name>
<evidence type="ECO:0000313" key="3">
    <source>
        <dbReference type="Proteomes" id="UP001472677"/>
    </source>
</evidence>
<gene>
    <name evidence="2" type="ORF">V6N12_023454</name>
</gene>
<keyword evidence="1" id="KW-0812">Transmembrane</keyword>
<evidence type="ECO:0000256" key="1">
    <source>
        <dbReference type="SAM" id="Phobius"/>
    </source>
</evidence>
<proteinExistence type="predicted"/>
<sequence length="130" mass="14688">MVSGMLCISEGLGLNHAISVFLPWIPFMLCLSFLIRKRRSSTYLSVVSKRIQDTLTSKKTLAKECEQLVIQFGDADTGTNHECFQTLRPSSSTTTPECNIYRQKFDSHELHKAIGDSTKRNKIPTKHTEP</sequence>